<gene>
    <name evidence="1" type="primary">Acey_s0106.g3735</name>
    <name evidence="1" type="ORF">Y032_0106g3735</name>
</gene>
<dbReference type="AlphaFoldDB" id="A0A016TEZ8"/>
<dbReference type="EMBL" id="JARK01001442">
    <property type="protein sequence ID" value="EYC01514.1"/>
    <property type="molecule type" value="Genomic_DNA"/>
</dbReference>
<keyword evidence="2" id="KW-1185">Reference proteome</keyword>
<organism evidence="1 2">
    <name type="scientific">Ancylostoma ceylanicum</name>
    <dbReference type="NCBI Taxonomy" id="53326"/>
    <lineage>
        <taxon>Eukaryota</taxon>
        <taxon>Metazoa</taxon>
        <taxon>Ecdysozoa</taxon>
        <taxon>Nematoda</taxon>
        <taxon>Chromadorea</taxon>
        <taxon>Rhabditida</taxon>
        <taxon>Rhabditina</taxon>
        <taxon>Rhabditomorpha</taxon>
        <taxon>Strongyloidea</taxon>
        <taxon>Ancylostomatidae</taxon>
        <taxon>Ancylostomatinae</taxon>
        <taxon>Ancylostoma</taxon>
    </lineage>
</organism>
<name>A0A016TEZ8_9BILA</name>
<evidence type="ECO:0000313" key="1">
    <source>
        <dbReference type="EMBL" id="EYC01514.1"/>
    </source>
</evidence>
<protein>
    <submittedName>
        <fullName evidence="1">Uncharacterized protein</fullName>
    </submittedName>
</protein>
<proteinExistence type="predicted"/>
<comment type="caution">
    <text evidence="1">The sequence shown here is derived from an EMBL/GenBank/DDBJ whole genome shotgun (WGS) entry which is preliminary data.</text>
</comment>
<dbReference type="Proteomes" id="UP000024635">
    <property type="component" value="Unassembled WGS sequence"/>
</dbReference>
<evidence type="ECO:0000313" key="2">
    <source>
        <dbReference type="Proteomes" id="UP000024635"/>
    </source>
</evidence>
<sequence length="98" mass="11158">MSLCYYPLGHPSCIAVTNGQFLILLPLEMFDCSRVVALLLAKFGQRDVKNATHKERAMAEAFERVLPDAAYCGLTIEDEEDIKEDNEEKMDIDWEIDC</sequence>
<accession>A0A016TEZ8</accession>
<reference evidence="2" key="1">
    <citation type="journal article" date="2015" name="Nat. Genet.">
        <title>The genome and transcriptome of the zoonotic hookworm Ancylostoma ceylanicum identify infection-specific gene families.</title>
        <authorList>
            <person name="Schwarz E.M."/>
            <person name="Hu Y."/>
            <person name="Antoshechkin I."/>
            <person name="Miller M.M."/>
            <person name="Sternberg P.W."/>
            <person name="Aroian R.V."/>
        </authorList>
    </citation>
    <scope>NUCLEOTIDE SEQUENCE</scope>
    <source>
        <strain evidence="2">HY135</strain>
    </source>
</reference>